<dbReference type="InterPro" id="IPR006439">
    <property type="entry name" value="HAD-SF_hydro_IA"/>
</dbReference>
<comment type="caution">
    <text evidence="1">The sequence shown here is derived from an EMBL/GenBank/DDBJ whole genome shotgun (WGS) entry which is preliminary data.</text>
</comment>
<dbReference type="SUPFAM" id="SSF56784">
    <property type="entry name" value="HAD-like"/>
    <property type="match status" value="1"/>
</dbReference>
<proteinExistence type="predicted"/>
<keyword evidence="1" id="KW-0378">Hydrolase</keyword>
<dbReference type="PANTHER" id="PTHR43434">
    <property type="entry name" value="PHOSPHOGLYCOLATE PHOSPHATASE"/>
    <property type="match status" value="1"/>
</dbReference>
<name>A0ABR7IR42_9CLOT</name>
<dbReference type="Gene3D" id="1.10.150.240">
    <property type="entry name" value="Putative phosphatase, domain 2"/>
    <property type="match status" value="1"/>
</dbReference>
<dbReference type="EMBL" id="JACOQK010000001">
    <property type="protein sequence ID" value="MBC5787533.1"/>
    <property type="molecule type" value="Genomic_DNA"/>
</dbReference>
<dbReference type="Proteomes" id="UP000649151">
    <property type="component" value="Unassembled WGS sequence"/>
</dbReference>
<evidence type="ECO:0000313" key="1">
    <source>
        <dbReference type="EMBL" id="MBC5787533.1"/>
    </source>
</evidence>
<dbReference type="PANTHER" id="PTHR43434:SF1">
    <property type="entry name" value="PHOSPHOGLYCOLATE PHOSPHATASE"/>
    <property type="match status" value="1"/>
</dbReference>
<sequence>MIIIKKLVIFDMDGTLNQTERYAVEAFHKVFDDMGIHGVTDQQIIDQFGAISKDVLTLFLGKTPTEEQYQFYRNKLCEYEDELMLQYGAPYPGVPEMLDRLHQAGYTIAVCSNASLHHIEHVSHAIGITEKIDLMQPRIQSNPKSVSLKYLLDQEQPDWACMVGDRIFDLEAAKANHIPFVGCLYGFGPNELSKADIVVEHASEIAQAIEQLQQ</sequence>
<keyword evidence="2" id="KW-1185">Reference proteome</keyword>
<dbReference type="Gene3D" id="3.40.50.1000">
    <property type="entry name" value="HAD superfamily/HAD-like"/>
    <property type="match status" value="1"/>
</dbReference>
<dbReference type="InterPro" id="IPR050155">
    <property type="entry name" value="HAD-like_hydrolase_sf"/>
</dbReference>
<dbReference type="NCBIfam" id="TIGR01549">
    <property type="entry name" value="HAD-SF-IA-v1"/>
    <property type="match status" value="1"/>
</dbReference>
<dbReference type="InterPro" id="IPR023198">
    <property type="entry name" value="PGP-like_dom2"/>
</dbReference>
<reference evidence="1 2" key="1">
    <citation type="submission" date="2020-08" db="EMBL/GenBank/DDBJ databases">
        <title>Genome public.</title>
        <authorList>
            <person name="Liu C."/>
            <person name="Sun Q."/>
        </authorList>
    </citation>
    <scope>NUCLEOTIDE SEQUENCE [LARGE SCALE GENOMIC DNA]</scope>
    <source>
        <strain evidence="1 2">NSJ-27</strain>
    </source>
</reference>
<protein>
    <submittedName>
        <fullName evidence="1">HAD family hydrolase</fullName>
    </submittedName>
</protein>
<dbReference type="Pfam" id="PF13419">
    <property type="entry name" value="HAD_2"/>
    <property type="match status" value="1"/>
</dbReference>
<dbReference type="RefSeq" id="WP_186996454.1">
    <property type="nucleotide sequence ID" value="NZ_JACOQK010000001.1"/>
</dbReference>
<gene>
    <name evidence="1" type="ORF">H8Z77_05790</name>
</gene>
<dbReference type="InterPro" id="IPR023214">
    <property type="entry name" value="HAD_sf"/>
</dbReference>
<evidence type="ECO:0000313" key="2">
    <source>
        <dbReference type="Proteomes" id="UP000649151"/>
    </source>
</evidence>
<dbReference type="InterPro" id="IPR041492">
    <property type="entry name" value="HAD_2"/>
</dbReference>
<dbReference type="InterPro" id="IPR036412">
    <property type="entry name" value="HAD-like_sf"/>
</dbReference>
<organism evidence="1 2">
    <name type="scientific">Clostridium facile</name>
    <dbReference type="NCBI Taxonomy" id="2763035"/>
    <lineage>
        <taxon>Bacteria</taxon>
        <taxon>Bacillati</taxon>
        <taxon>Bacillota</taxon>
        <taxon>Clostridia</taxon>
        <taxon>Eubacteriales</taxon>
        <taxon>Clostridiaceae</taxon>
        <taxon>Clostridium</taxon>
    </lineage>
</organism>
<dbReference type="GO" id="GO:0016787">
    <property type="term" value="F:hydrolase activity"/>
    <property type="evidence" value="ECO:0007669"/>
    <property type="project" value="UniProtKB-KW"/>
</dbReference>
<accession>A0ABR7IR42</accession>